<dbReference type="InterPro" id="IPR051951">
    <property type="entry name" value="UNC-93_regulatory"/>
</dbReference>
<feature type="transmembrane region" description="Helical" evidence="6">
    <location>
        <begin position="167"/>
        <end position="185"/>
    </location>
</feature>
<gene>
    <name evidence="7" type="ORF">DGYR_LOCUS12861</name>
</gene>
<dbReference type="Pfam" id="PF05978">
    <property type="entry name" value="UNC-93"/>
    <property type="match status" value="1"/>
</dbReference>
<evidence type="ECO:0000256" key="1">
    <source>
        <dbReference type="ARBA" id="ARBA00004141"/>
    </source>
</evidence>
<evidence type="ECO:0000313" key="8">
    <source>
        <dbReference type="Proteomes" id="UP000549394"/>
    </source>
</evidence>
<dbReference type="Proteomes" id="UP000549394">
    <property type="component" value="Unassembled WGS sequence"/>
</dbReference>
<keyword evidence="5 6" id="KW-0472">Membrane</keyword>
<feature type="transmembrane region" description="Helical" evidence="6">
    <location>
        <begin position="371"/>
        <end position="390"/>
    </location>
</feature>
<evidence type="ECO:0000313" key="7">
    <source>
        <dbReference type="EMBL" id="CAD5125493.1"/>
    </source>
</evidence>
<accession>A0A7I8WBL1</accession>
<feature type="transmembrane region" description="Helical" evidence="6">
    <location>
        <begin position="419"/>
        <end position="439"/>
    </location>
</feature>
<feature type="transmembrane region" description="Helical" evidence="6">
    <location>
        <begin position="227"/>
        <end position="245"/>
    </location>
</feature>
<feature type="transmembrane region" description="Helical" evidence="6">
    <location>
        <begin position="484"/>
        <end position="504"/>
    </location>
</feature>
<protein>
    <submittedName>
        <fullName evidence="7">DgyrCDS13705</fullName>
    </submittedName>
</protein>
<keyword evidence="8" id="KW-1185">Reference proteome</keyword>
<keyword evidence="4 6" id="KW-1133">Transmembrane helix</keyword>
<evidence type="ECO:0000256" key="2">
    <source>
        <dbReference type="ARBA" id="ARBA00009172"/>
    </source>
</evidence>
<dbReference type="OrthoDB" id="6281224at2759"/>
<proteinExistence type="inferred from homology"/>
<evidence type="ECO:0000256" key="6">
    <source>
        <dbReference type="SAM" id="Phobius"/>
    </source>
</evidence>
<name>A0A7I8WBL1_9ANNE</name>
<evidence type="ECO:0000256" key="4">
    <source>
        <dbReference type="ARBA" id="ARBA00022989"/>
    </source>
</evidence>
<dbReference type="SUPFAM" id="SSF103473">
    <property type="entry name" value="MFS general substrate transporter"/>
    <property type="match status" value="1"/>
</dbReference>
<dbReference type="InterPro" id="IPR010291">
    <property type="entry name" value="Ion_channel_UNC-93"/>
</dbReference>
<feature type="transmembrane region" description="Helical" evidence="6">
    <location>
        <begin position="558"/>
        <end position="591"/>
    </location>
</feature>
<comment type="similarity">
    <text evidence="2">Belongs to the unc-93 family.</text>
</comment>
<feature type="transmembrane region" description="Helical" evidence="6">
    <location>
        <begin position="454"/>
        <end position="477"/>
    </location>
</feature>
<evidence type="ECO:0000256" key="3">
    <source>
        <dbReference type="ARBA" id="ARBA00022692"/>
    </source>
</evidence>
<sequence length="600" mass="67455">MSLSPWDLNAISFDFTLYRPRRASYVYATQLRQRSESYRSATKSDSTAASGGDFIENFVQQKRKDSYKIANEHYDLDEFSSAVSGAATPITPMTPMTPRGSSVKITVEDTSKGHNCIETTINGNDTPINTPTTKSEKVHDFEDDVVFAIKCHSGEPLHKEYWYKKNLIILSLSFILVFSAFRSIQNLQSSLNKESELGMIAMTCIYTSMFLTCLCAPVLIGKLTSKWTIVLGLLFYLFWTAANFYPHFYTLIPTSIGVGFGQSLAWGAQVSYMEKLASDAAIASKTLTQSGLYRYNGIFLACFQTSHIWGNLVSSILLSSDQFKRVKSSNHTDTERSRDCGVFEVCGELAYNYNSTEYQDDSLAPRSMVKLMASFLVFVFIGFVFILFFLDKIGAKTDPEKPCLQMVWSNLQHLFGHKIYRLLIPLLVFNGFEQAFVYADYNRSYINCAIGPEWIGYNMITLGMSNCLFSFMVGISAKHLPREAIVGIGAILNLSLIVFLLVWIPDKNLKPVFFILSALWGLSDAIWQTQCNCLVNISCSDNHHVAFQNFRMLQGFGAALAFFLGAFLCVSVKLYVIITLLLISVLFYALAERQLRKNGL</sequence>
<dbReference type="PANTHER" id="PTHR19444">
    <property type="entry name" value="UNC-93 RELATED"/>
    <property type="match status" value="1"/>
</dbReference>
<organism evidence="7 8">
    <name type="scientific">Dimorphilus gyrociliatus</name>
    <dbReference type="NCBI Taxonomy" id="2664684"/>
    <lineage>
        <taxon>Eukaryota</taxon>
        <taxon>Metazoa</taxon>
        <taxon>Spiralia</taxon>
        <taxon>Lophotrochozoa</taxon>
        <taxon>Annelida</taxon>
        <taxon>Polychaeta</taxon>
        <taxon>Polychaeta incertae sedis</taxon>
        <taxon>Dinophilidae</taxon>
        <taxon>Dimorphilus</taxon>
    </lineage>
</organism>
<comment type="caution">
    <text evidence="7">The sequence shown here is derived from an EMBL/GenBank/DDBJ whole genome shotgun (WGS) entry which is preliminary data.</text>
</comment>
<dbReference type="GO" id="GO:0016020">
    <property type="term" value="C:membrane"/>
    <property type="evidence" value="ECO:0007669"/>
    <property type="project" value="UniProtKB-SubCell"/>
</dbReference>
<dbReference type="AlphaFoldDB" id="A0A7I8WBL1"/>
<comment type="subcellular location">
    <subcellularLocation>
        <location evidence="1">Membrane</location>
        <topology evidence="1">Multi-pass membrane protein</topology>
    </subcellularLocation>
</comment>
<dbReference type="EMBL" id="CAJFCJ010000027">
    <property type="protein sequence ID" value="CAD5125493.1"/>
    <property type="molecule type" value="Genomic_DNA"/>
</dbReference>
<feature type="transmembrane region" description="Helical" evidence="6">
    <location>
        <begin position="197"/>
        <end position="220"/>
    </location>
</feature>
<keyword evidence="3 6" id="KW-0812">Transmembrane</keyword>
<reference evidence="7 8" key="1">
    <citation type="submission" date="2020-08" db="EMBL/GenBank/DDBJ databases">
        <authorList>
            <person name="Hejnol A."/>
        </authorList>
    </citation>
    <scope>NUCLEOTIDE SEQUENCE [LARGE SCALE GENOMIC DNA]</scope>
</reference>
<dbReference type="InterPro" id="IPR036259">
    <property type="entry name" value="MFS_trans_sf"/>
</dbReference>
<dbReference type="Gene3D" id="1.20.1250.20">
    <property type="entry name" value="MFS general substrate transporter like domains"/>
    <property type="match status" value="1"/>
</dbReference>
<dbReference type="PANTHER" id="PTHR19444:SF13">
    <property type="entry name" value="PROTEIN UNC-93 HOMOLOG A"/>
    <property type="match status" value="1"/>
</dbReference>
<evidence type="ECO:0000256" key="5">
    <source>
        <dbReference type="ARBA" id="ARBA00023136"/>
    </source>
</evidence>